<feature type="domain" description="Spore protein YkvP/CgeB glycosyl transferase-like" evidence="1">
    <location>
        <begin position="172"/>
        <end position="298"/>
    </location>
</feature>
<keyword evidence="2" id="KW-0808">Transferase</keyword>
<accession>A0A6J5PV43</accession>
<organism evidence="2">
    <name type="scientific">uncultured Caudovirales phage</name>
    <dbReference type="NCBI Taxonomy" id="2100421"/>
    <lineage>
        <taxon>Viruses</taxon>
        <taxon>Duplodnaviria</taxon>
        <taxon>Heunggongvirae</taxon>
        <taxon>Uroviricota</taxon>
        <taxon>Caudoviricetes</taxon>
        <taxon>Peduoviridae</taxon>
        <taxon>Maltschvirus</taxon>
        <taxon>Maltschvirus maltsch</taxon>
    </lineage>
</organism>
<dbReference type="Pfam" id="PF13524">
    <property type="entry name" value="Glyco_trans_1_2"/>
    <property type="match status" value="1"/>
</dbReference>
<name>A0A6J5PV43_9CAUD</name>
<dbReference type="GO" id="GO:0016740">
    <property type="term" value="F:transferase activity"/>
    <property type="evidence" value="ECO:0007669"/>
    <property type="project" value="UniProtKB-KW"/>
</dbReference>
<proteinExistence type="predicted"/>
<reference evidence="2" key="1">
    <citation type="submission" date="2020-05" db="EMBL/GenBank/DDBJ databases">
        <authorList>
            <person name="Chiriac C."/>
            <person name="Salcher M."/>
            <person name="Ghai R."/>
            <person name="Kavagutti S V."/>
        </authorList>
    </citation>
    <scope>NUCLEOTIDE SEQUENCE</scope>
</reference>
<protein>
    <submittedName>
        <fullName evidence="2">Glycosyl transferases group 1</fullName>
    </submittedName>
</protein>
<sequence>MRIFHLGLMVAPAPNDSARKAFLANSSDYIELSTGDKDVNSKAIAMAKAFKPDIIFMQIQAPNIIQIETVKAMKETGAWICNWNGDIRNETPGWMIQMAPFIDKTLFSNMRDVRNVPNGGYLEIGYDPEIYTPIGEIGNCKEISFFGNNYGGDKFPLSRLRIEMNTMLNKHFGNRYGVYGNNWFNVSGNYNHSQAEEAKAYRATKIAINLSHYDEDSYSSDRIYRILGSGAFCLCKAYHNMPFIDHVHVRTWNSLYDLMVLLRYYLDNHKEERELIAKQGNKFVKENYTFDSMVKNIIEWKLKS</sequence>
<dbReference type="InterPro" id="IPR055259">
    <property type="entry name" value="YkvP/CgeB_Glyco_trans-like"/>
</dbReference>
<gene>
    <name evidence="2" type="ORF">UFOVP950_40</name>
</gene>
<evidence type="ECO:0000259" key="1">
    <source>
        <dbReference type="Pfam" id="PF13524"/>
    </source>
</evidence>
<dbReference type="EMBL" id="LR796894">
    <property type="protein sequence ID" value="CAB4173221.1"/>
    <property type="molecule type" value="Genomic_DNA"/>
</dbReference>
<evidence type="ECO:0000313" key="2">
    <source>
        <dbReference type="EMBL" id="CAB4173221.1"/>
    </source>
</evidence>